<evidence type="ECO:0000256" key="11">
    <source>
        <dbReference type="ARBA" id="ARBA00022723"/>
    </source>
</evidence>
<dbReference type="InterPro" id="IPR040442">
    <property type="entry name" value="Pyrv_kinase-like_dom_sf"/>
</dbReference>
<dbReference type="EMBL" id="FNEK01000016">
    <property type="protein sequence ID" value="SDJ36263.1"/>
    <property type="molecule type" value="Genomic_DNA"/>
</dbReference>
<dbReference type="SUPFAM" id="SSF47831">
    <property type="entry name" value="Enzyme I of the PEP:sugar phosphotransferase system HPr-binding (sub)domain"/>
    <property type="match status" value="1"/>
</dbReference>
<dbReference type="NCBIfam" id="TIGR01417">
    <property type="entry name" value="PTS_I_fam"/>
    <property type="match status" value="1"/>
</dbReference>
<feature type="compositionally biased region" description="Low complexity" evidence="14">
    <location>
        <begin position="261"/>
        <end position="273"/>
    </location>
</feature>
<comment type="catalytic activity">
    <reaction evidence="1">
        <text>L-histidyl-[protein] + phosphoenolpyruvate = N(pros)-phospho-L-histidyl-[protein] + pyruvate</text>
        <dbReference type="Rhea" id="RHEA:23880"/>
        <dbReference type="Rhea" id="RHEA-COMP:9745"/>
        <dbReference type="Rhea" id="RHEA-COMP:9746"/>
        <dbReference type="ChEBI" id="CHEBI:15361"/>
        <dbReference type="ChEBI" id="CHEBI:29979"/>
        <dbReference type="ChEBI" id="CHEBI:58702"/>
        <dbReference type="ChEBI" id="CHEBI:64837"/>
        <dbReference type="EC" id="2.7.3.9"/>
    </reaction>
</comment>
<evidence type="ECO:0000256" key="2">
    <source>
        <dbReference type="ARBA" id="ARBA00001946"/>
    </source>
</evidence>
<evidence type="ECO:0000256" key="10">
    <source>
        <dbReference type="ARBA" id="ARBA00022683"/>
    </source>
</evidence>
<evidence type="ECO:0000313" key="18">
    <source>
        <dbReference type="Proteomes" id="UP000199382"/>
    </source>
</evidence>
<dbReference type="InterPro" id="IPR036618">
    <property type="entry name" value="PtsI_HPr-bd_sf"/>
</dbReference>
<reference evidence="17 18" key="1">
    <citation type="submission" date="2016-10" db="EMBL/GenBank/DDBJ databases">
        <authorList>
            <person name="de Groot N.N."/>
        </authorList>
    </citation>
    <scope>NUCLEOTIDE SEQUENCE [LARGE SCALE GENOMIC DNA]</scope>
    <source>
        <strain evidence="17 18">DSM 25294</strain>
    </source>
</reference>
<dbReference type="NCBIfam" id="TIGR01003">
    <property type="entry name" value="PTS_HPr_family"/>
    <property type="match status" value="1"/>
</dbReference>
<comment type="subcellular location">
    <subcellularLocation>
        <location evidence="3">Cytoplasm</location>
    </subcellularLocation>
</comment>
<evidence type="ECO:0000256" key="8">
    <source>
        <dbReference type="ARBA" id="ARBA00022597"/>
    </source>
</evidence>
<keyword evidence="8" id="KW-0762">Sugar transport</keyword>
<evidence type="ECO:0000256" key="13">
    <source>
        <dbReference type="ARBA" id="ARBA00022842"/>
    </source>
</evidence>
<dbReference type="SUPFAM" id="SSF51261">
    <property type="entry name" value="Duplicated hybrid motif"/>
    <property type="match status" value="1"/>
</dbReference>
<evidence type="ECO:0000256" key="6">
    <source>
        <dbReference type="ARBA" id="ARBA00022448"/>
    </source>
</evidence>
<dbReference type="OrthoDB" id="9765468at2"/>
<dbReference type="InterPro" id="IPR006318">
    <property type="entry name" value="PTS_EI-like"/>
</dbReference>
<dbReference type="InterPro" id="IPR035895">
    <property type="entry name" value="HPr-like_sf"/>
</dbReference>
<dbReference type="PRINTS" id="PR01736">
    <property type="entry name" value="PHPHTRNFRASE"/>
</dbReference>
<accession>A0A1G8T459</accession>
<dbReference type="NCBIfam" id="TIGR00830">
    <property type="entry name" value="PTBA"/>
    <property type="match status" value="1"/>
</dbReference>
<dbReference type="GO" id="GO:0005737">
    <property type="term" value="C:cytoplasm"/>
    <property type="evidence" value="ECO:0007669"/>
    <property type="project" value="UniProtKB-SubCell"/>
</dbReference>
<dbReference type="Pfam" id="PF00358">
    <property type="entry name" value="PTS_EIIA_1"/>
    <property type="match status" value="1"/>
</dbReference>
<keyword evidence="12" id="KW-0418">Kinase</keyword>
<gene>
    <name evidence="17" type="ORF">SAMN04488026_101638</name>
</gene>
<name>A0A1G8T459_9RHOB</name>
<sequence length="841" mass="89083">MPRIELVAPLDGVMLPLEQVPDPVFAGKMVGDGVSIDPLNQLLTAPCAGTISQLHRAGHAVTITSPEGLEVMLHIGLDTVKLKGEGFEPKVTEGQSVAAGDPLIAFDAQMLAIRAKSLLTQVIVTNSDVVASLTPAIGTVSAGRDIIMTVEMAATSEQAVQGGEMIVSEAIVIPNPTGLHARPAAVLSNMAKKFASRVLLQRGEDQANAKSVVSIMRLNLEQGAKVQIVAEGLDAAEAINTLAPELASGLGDEGTPPAPAPATTVIKPVAAPVPRRRSDDPNLLLGVSASPGLAVGKVFQLRRTEIEVPETGADPHTERRRLDDAIDVAKVQLEALQAELHAQADPSKAAIFAAHMELLEDPDLIDVAESAIAKGKSAEYAWQQAYSSQALQLEALPNELLAARASDLRDVGRRVLSILTGEPLEQPELPEGTILIAEDLTPSDTASLDRNRVVGFCTIGGGATSHVAILARALDLPAVAGIEPHALDIAPGTMVVIDGARGTLRLNPDGDEVDRIRQATERAEVKRKADIAAAHEDATTTDGHRIEVVANVGGVAEAEEAVRLGGEGVGLLRSEFLFLERATAPTEQEQRAIYQDVSDALGQRPLIIRTLDVGGDKPLPYLPLPREENPFLGVRGVRLAIDRPEILRTQIRAILQVQDNSRLGMMFPMISSLDEFRSLRAVVDEETRNTGRSEPVQVGIMVEVPSAAVMAEQFAREADFFSIGTNDLTQYTLAMDRGHPKLAPLADAMSPAVLKLIGQTVEGAHAHGKWVGVCGGIASDEQAVPILVGLGVDELSVSVPALPSIKAAVRQYSMSQCREFAEKALKADSAAEVRALVPLDY</sequence>
<dbReference type="InterPro" id="IPR000121">
    <property type="entry name" value="PEP_util_C"/>
</dbReference>
<dbReference type="RefSeq" id="WP_093154473.1">
    <property type="nucleotide sequence ID" value="NZ_FNEK01000016.1"/>
</dbReference>
<dbReference type="SUPFAM" id="SSF55594">
    <property type="entry name" value="HPr-like"/>
    <property type="match status" value="1"/>
</dbReference>
<dbReference type="SUPFAM" id="SSF52009">
    <property type="entry name" value="Phosphohistidine domain"/>
    <property type="match status" value="1"/>
</dbReference>
<dbReference type="InterPro" id="IPR023151">
    <property type="entry name" value="PEP_util_CS"/>
</dbReference>
<evidence type="ECO:0000256" key="4">
    <source>
        <dbReference type="ARBA" id="ARBA00007837"/>
    </source>
</evidence>
<dbReference type="PROSITE" id="PS00371">
    <property type="entry name" value="PTS_EIIA_TYPE_1_HIS"/>
    <property type="match status" value="1"/>
</dbReference>
<dbReference type="Gene3D" id="3.20.20.60">
    <property type="entry name" value="Phosphoenolpyruvate-binding domains"/>
    <property type="match status" value="1"/>
</dbReference>
<dbReference type="PANTHER" id="PTHR46244">
    <property type="entry name" value="PHOSPHOENOLPYRUVATE-PROTEIN PHOSPHOTRANSFERASE"/>
    <property type="match status" value="1"/>
</dbReference>
<dbReference type="Pfam" id="PF02896">
    <property type="entry name" value="PEP-utilizers_C"/>
    <property type="match status" value="1"/>
</dbReference>
<proteinExistence type="inferred from homology"/>
<dbReference type="EC" id="2.7.3.9" evidence="5"/>
<dbReference type="GO" id="GO:0046872">
    <property type="term" value="F:metal ion binding"/>
    <property type="evidence" value="ECO:0007669"/>
    <property type="project" value="UniProtKB-KW"/>
</dbReference>
<keyword evidence="9" id="KW-0808">Transferase</keyword>
<dbReference type="InterPro" id="IPR000032">
    <property type="entry name" value="HPr-like"/>
</dbReference>
<keyword evidence="10" id="KW-0598">Phosphotransferase system</keyword>
<evidence type="ECO:0000313" key="17">
    <source>
        <dbReference type="EMBL" id="SDJ36263.1"/>
    </source>
</evidence>
<comment type="similarity">
    <text evidence="4">Belongs to the PEP-utilizing enzyme family.</text>
</comment>
<evidence type="ECO:0000256" key="5">
    <source>
        <dbReference type="ARBA" id="ARBA00012232"/>
    </source>
</evidence>
<dbReference type="Gene3D" id="2.70.70.10">
    <property type="entry name" value="Glucose Permease (Domain IIA)"/>
    <property type="match status" value="1"/>
</dbReference>
<keyword evidence="7" id="KW-0963">Cytoplasm</keyword>
<keyword evidence="6" id="KW-0813">Transport</keyword>
<feature type="region of interest" description="Disordered" evidence="14">
    <location>
        <begin position="252"/>
        <end position="274"/>
    </location>
</feature>
<dbReference type="PROSITE" id="PS51093">
    <property type="entry name" value="PTS_EIIA_TYPE_1"/>
    <property type="match status" value="1"/>
</dbReference>
<organism evidence="17 18">
    <name type="scientific">Aliiruegeria lutimaris</name>
    <dbReference type="NCBI Taxonomy" id="571298"/>
    <lineage>
        <taxon>Bacteria</taxon>
        <taxon>Pseudomonadati</taxon>
        <taxon>Pseudomonadota</taxon>
        <taxon>Alphaproteobacteria</taxon>
        <taxon>Rhodobacterales</taxon>
        <taxon>Roseobacteraceae</taxon>
        <taxon>Aliiruegeria</taxon>
    </lineage>
</organism>
<dbReference type="GO" id="GO:0008965">
    <property type="term" value="F:phosphoenolpyruvate-protein phosphotransferase activity"/>
    <property type="evidence" value="ECO:0007669"/>
    <property type="project" value="UniProtKB-EC"/>
</dbReference>
<dbReference type="Pfam" id="PF00391">
    <property type="entry name" value="PEP-utilizers"/>
    <property type="match status" value="1"/>
</dbReference>
<evidence type="ECO:0000256" key="1">
    <source>
        <dbReference type="ARBA" id="ARBA00000683"/>
    </source>
</evidence>
<dbReference type="SUPFAM" id="SSF51621">
    <property type="entry name" value="Phosphoenolpyruvate/pyruvate domain"/>
    <property type="match status" value="1"/>
</dbReference>
<dbReference type="InterPro" id="IPR036637">
    <property type="entry name" value="Phosphohistidine_dom_sf"/>
</dbReference>
<feature type="domain" description="HPr" evidence="16">
    <location>
        <begin position="165"/>
        <end position="253"/>
    </location>
</feature>
<dbReference type="STRING" id="571298.SAMN04488026_101638"/>
<protein>
    <recommendedName>
        <fullName evidence="5">phosphoenolpyruvate--protein phosphotransferase</fullName>
        <ecNumber evidence="5">2.7.3.9</ecNumber>
    </recommendedName>
</protein>
<keyword evidence="11" id="KW-0479">Metal-binding</keyword>
<dbReference type="InterPro" id="IPR011055">
    <property type="entry name" value="Dup_hybrid_motif"/>
</dbReference>
<evidence type="ECO:0000259" key="16">
    <source>
        <dbReference type="PROSITE" id="PS51350"/>
    </source>
</evidence>
<evidence type="ECO:0000259" key="15">
    <source>
        <dbReference type="PROSITE" id="PS51093"/>
    </source>
</evidence>
<dbReference type="PROSITE" id="PS00369">
    <property type="entry name" value="PTS_HPR_HIS"/>
    <property type="match status" value="1"/>
</dbReference>
<dbReference type="Gene3D" id="1.10.274.10">
    <property type="entry name" value="PtsI, HPr-binding domain"/>
    <property type="match status" value="1"/>
</dbReference>
<comment type="cofactor">
    <cofactor evidence="2">
        <name>Mg(2+)</name>
        <dbReference type="ChEBI" id="CHEBI:18420"/>
    </cofactor>
</comment>
<dbReference type="InterPro" id="IPR001020">
    <property type="entry name" value="PTS_HPr_His_P_site"/>
</dbReference>
<dbReference type="Pfam" id="PF05524">
    <property type="entry name" value="PEP-utilisers_N"/>
    <property type="match status" value="1"/>
</dbReference>
<dbReference type="PROSITE" id="PS00742">
    <property type="entry name" value="PEP_ENZYMES_2"/>
    <property type="match status" value="1"/>
</dbReference>
<keyword evidence="13" id="KW-0460">Magnesium</keyword>
<dbReference type="InterPro" id="IPR008731">
    <property type="entry name" value="PTS_EIN"/>
</dbReference>
<dbReference type="InterPro" id="IPR050499">
    <property type="entry name" value="PEP-utilizing_PTS_enzyme"/>
</dbReference>
<dbReference type="GO" id="GO:0009401">
    <property type="term" value="P:phosphoenolpyruvate-dependent sugar phosphotransferase system"/>
    <property type="evidence" value="ECO:0007669"/>
    <property type="project" value="UniProtKB-KW"/>
</dbReference>
<dbReference type="InterPro" id="IPR001127">
    <property type="entry name" value="PTS_EIIA_1_perm"/>
</dbReference>
<dbReference type="GO" id="GO:0016301">
    <property type="term" value="F:kinase activity"/>
    <property type="evidence" value="ECO:0007669"/>
    <property type="project" value="UniProtKB-KW"/>
</dbReference>
<dbReference type="Gene3D" id="3.30.1340.10">
    <property type="entry name" value="HPr-like"/>
    <property type="match status" value="1"/>
</dbReference>
<evidence type="ECO:0000256" key="14">
    <source>
        <dbReference type="SAM" id="MobiDB-lite"/>
    </source>
</evidence>
<evidence type="ECO:0000256" key="9">
    <source>
        <dbReference type="ARBA" id="ARBA00022679"/>
    </source>
</evidence>
<keyword evidence="18" id="KW-1185">Reference proteome</keyword>
<dbReference type="InterPro" id="IPR008279">
    <property type="entry name" value="PEP-util_enz_mobile_dom"/>
</dbReference>
<dbReference type="CDD" id="cd00367">
    <property type="entry name" value="PTS-HPr_like"/>
    <property type="match status" value="1"/>
</dbReference>
<evidence type="ECO:0000256" key="12">
    <source>
        <dbReference type="ARBA" id="ARBA00022777"/>
    </source>
</evidence>
<feature type="domain" description="PTS EIIA type-1" evidence="15">
    <location>
        <begin position="22"/>
        <end position="126"/>
    </location>
</feature>
<dbReference type="AlphaFoldDB" id="A0A1G8T459"/>
<dbReference type="PANTHER" id="PTHR46244:SF6">
    <property type="entry name" value="PHOSPHOENOLPYRUVATE-PROTEIN PHOSPHOTRANSFERASE"/>
    <property type="match status" value="1"/>
</dbReference>
<evidence type="ECO:0000256" key="3">
    <source>
        <dbReference type="ARBA" id="ARBA00004496"/>
    </source>
</evidence>
<dbReference type="Gene3D" id="3.50.30.10">
    <property type="entry name" value="Phosphohistidine domain"/>
    <property type="match status" value="1"/>
</dbReference>
<evidence type="ECO:0000256" key="7">
    <source>
        <dbReference type="ARBA" id="ARBA00022490"/>
    </source>
</evidence>
<dbReference type="PRINTS" id="PR00107">
    <property type="entry name" value="PHOSPHOCPHPR"/>
</dbReference>
<dbReference type="Proteomes" id="UP000199382">
    <property type="component" value="Unassembled WGS sequence"/>
</dbReference>
<dbReference type="PROSITE" id="PS51350">
    <property type="entry name" value="PTS_HPR_DOM"/>
    <property type="match status" value="1"/>
</dbReference>
<dbReference type="Pfam" id="PF00381">
    <property type="entry name" value="PTS-HPr"/>
    <property type="match status" value="1"/>
</dbReference>
<dbReference type="FunFam" id="2.70.70.10:FF:000001">
    <property type="entry name" value="PTS system glucose-specific IIA component"/>
    <property type="match status" value="1"/>
</dbReference>
<dbReference type="InterPro" id="IPR015813">
    <property type="entry name" value="Pyrv/PenolPyrv_kinase-like_dom"/>
</dbReference>